<dbReference type="InterPro" id="IPR004146">
    <property type="entry name" value="DC1"/>
</dbReference>
<dbReference type="EMBL" id="JAVXUO010003118">
    <property type="protein sequence ID" value="KAK2966549.1"/>
    <property type="molecule type" value="Genomic_DNA"/>
</dbReference>
<evidence type="ECO:0000256" key="4">
    <source>
        <dbReference type="SAM" id="MobiDB-lite"/>
    </source>
</evidence>
<protein>
    <recommendedName>
        <fullName evidence="5">Phorbol-ester/DAG-type domain-containing protein</fullName>
    </recommendedName>
</protein>
<dbReference type="AlphaFoldDB" id="A0AA88QK14"/>
<dbReference type="CDD" id="cd00029">
    <property type="entry name" value="C1"/>
    <property type="match status" value="1"/>
</dbReference>
<evidence type="ECO:0000313" key="6">
    <source>
        <dbReference type="EMBL" id="KAK2966549.1"/>
    </source>
</evidence>
<proteinExistence type="predicted"/>
<evidence type="ECO:0000313" key="7">
    <source>
        <dbReference type="Proteomes" id="UP001187471"/>
    </source>
</evidence>
<evidence type="ECO:0000256" key="2">
    <source>
        <dbReference type="ARBA" id="ARBA00022737"/>
    </source>
</evidence>
<keyword evidence="2" id="KW-0677">Repeat</keyword>
<dbReference type="GO" id="GO:0046872">
    <property type="term" value="F:metal ion binding"/>
    <property type="evidence" value="ECO:0007669"/>
    <property type="project" value="UniProtKB-KW"/>
</dbReference>
<feature type="domain" description="Phorbol-ester/DAG-type" evidence="5">
    <location>
        <begin position="13"/>
        <end position="66"/>
    </location>
</feature>
<evidence type="ECO:0000259" key="5">
    <source>
        <dbReference type="PROSITE" id="PS50081"/>
    </source>
</evidence>
<evidence type="ECO:0000256" key="3">
    <source>
        <dbReference type="ARBA" id="ARBA00022833"/>
    </source>
</evidence>
<name>A0AA88QK14_9ASTE</name>
<reference evidence="6" key="1">
    <citation type="submission" date="2022-12" db="EMBL/GenBank/DDBJ databases">
        <title>Draft genome assemblies for two species of Escallonia (Escalloniales).</title>
        <authorList>
            <person name="Chanderbali A."/>
            <person name="Dervinis C."/>
            <person name="Anghel I."/>
            <person name="Soltis D."/>
            <person name="Soltis P."/>
            <person name="Zapata F."/>
        </authorList>
    </citation>
    <scope>NUCLEOTIDE SEQUENCE</scope>
    <source>
        <strain evidence="6">UCBG92.1500</strain>
        <tissue evidence="6">Leaf</tissue>
    </source>
</reference>
<feature type="region of interest" description="Disordered" evidence="4">
    <location>
        <begin position="249"/>
        <end position="282"/>
    </location>
</feature>
<feature type="region of interest" description="Disordered" evidence="4">
    <location>
        <begin position="186"/>
        <end position="226"/>
    </location>
</feature>
<dbReference type="Proteomes" id="UP001187471">
    <property type="component" value="Unassembled WGS sequence"/>
</dbReference>
<organism evidence="6 7">
    <name type="scientific">Escallonia rubra</name>
    <dbReference type="NCBI Taxonomy" id="112253"/>
    <lineage>
        <taxon>Eukaryota</taxon>
        <taxon>Viridiplantae</taxon>
        <taxon>Streptophyta</taxon>
        <taxon>Embryophyta</taxon>
        <taxon>Tracheophyta</taxon>
        <taxon>Spermatophyta</taxon>
        <taxon>Magnoliopsida</taxon>
        <taxon>eudicotyledons</taxon>
        <taxon>Gunneridae</taxon>
        <taxon>Pentapetalae</taxon>
        <taxon>asterids</taxon>
        <taxon>campanulids</taxon>
        <taxon>Escalloniales</taxon>
        <taxon>Escalloniaceae</taxon>
        <taxon>Escallonia</taxon>
    </lineage>
</organism>
<feature type="region of interest" description="Disordered" evidence="4">
    <location>
        <begin position="66"/>
        <end position="166"/>
    </location>
</feature>
<keyword evidence="1" id="KW-0479">Metal-binding</keyword>
<dbReference type="InterPro" id="IPR046349">
    <property type="entry name" value="C1-like_sf"/>
</dbReference>
<dbReference type="PROSITE" id="PS50081">
    <property type="entry name" value="ZF_DAG_PE_2"/>
    <property type="match status" value="1"/>
</dbReference>
<feature type="compositionally biased region" description="Low complexity" evidence="4">
    <location>
        <begin position="125"/>
        <end position="144"/>
    </location>
</feature>
<gene>
    <name evidence="6" type="ORF">RJ640_014518</name>
</gene>
<evidence type="ECO:0000256" key="1">
    <source>
        <dbReference type="ARBA" id="ARBA00022723"/>
    </source>
</evidence>
<dbReference type="Gene3D" id="3.30.60.20">
    <property type="match status" value="1"/>
</dbReference>
<accession>A0AA88QK14</accession>
<dbReference type="Pfam" id="PF03107">
    <property type="entry name" value="C1_2"/>
    <property type="match status" value="1"/>
</dbReference>
<comment type="caution">
    <text evidence="6">The sequence shown here is derived from an EMBL/GenBank/DDBJ whole genome shotgun (WGS) entry which is preliminary data.</text>
</comment>
<keyword evidence="3" id="KW-0862">Zinc</keyword>
<dbReference type="InterPro" id="IPR002219">
    <property type="entry name" value="PKC_DAG/PE"/>
</dbReference>
<sequence>MDYTHRQTAKQIKHPFDQYHLLYLVPVPSCYHCNACRRMVNGLAYRCSVCNIDIHKKCVLIPSQPSHQPHYGRNARPKVHLPVPPSRSRRPPGSSSAGFPTPVSRPPMQKPTRNHVGQKARPGAQRNVNVQSNNYNYSVSNSSRPATHHFTSNSAARNSNSGSHGFQQKNVVLNQTHLGVANDFGHVAGRSQNQGSALAGHGGRTNSHASTKSGSGSGGGYDTYNQGGAYDEGETFGFSELNIGDNGDSCNYNDGNDRDNDPENSCNGSDDRNGEYGDQDDYGNSTYCGNDGYYNDGDYGGGDGDCGNNMNDRHLISEQTARTDCSFTENSECCPSKISPSDKGKRFKCKGFVGQNIDMNYKADEMKTKNVLRRRSIPGSDTFLPRRNNISNFNRCSSLARWRIETGHHNVVQENLFGFLKALLKNGEPIFCPSPEPFVASSTIKEGVDGFITNFGLLLLQLLTSSFKTPGLVKQISILHL</sequence>
<feature type="compositionally biased region" description="Low complexity" evidence="4">
    <location>
        <begin position="152"/>
        <end position="163"/>
    </location>
</feature>
<keyword evidence="7" id="KW-1185">Reference proteome</keyword>
<dbReference type="SUPFAM" id="SSF57889">
    <property type="entry name" value="Cysteine-rich domain"/>
    <property type="match status" value="1"/>
</dbReference>